<dbReference type="SUPFAM" id="SSF53300">
    <property type="entry name" value="vWA-like"/>
    <property type="match status" value="1"/>
</dbReference>
<keyword evidence="9" id="KW-0851">Voltage-gated channel</keyword>
<evidence type="ECO:0000256" key="11">
    <source>
        <dbReference type="ARBA" id="ARBA00023065"/>
    </source>
</evidence>
<dbReference type="InterPro" id="IPR013608">
    <property type="entry name" value="VWA_N"/>
</dbReference>
<keyword evidence="10" id="KW-1133">Transmembrane helix</keyword>
<dbReference type="PANTHER" id="PTHR10166:SF37">
    <property type="entry name" value="STOLID, ISOFORM H"/>
    <property type="match status" value="1"/>
</dbReference>
<evidence type="ECO:0000259" key="17">
    <source>
        <dbReference type="PROSITE" id="PS50234"/>
    </source>
</evidence>
<feature type="domain" description="VWFA" evidence="17">
    <location>
        <begin position="235"/>
        <end position="414"/>
    </location>
</feature>
<keyword evidence="8" id="KW-0106">Calcium</keyword>
<keyword evidence="6" id="KW-0479">Metal-binding</keyword>
<accession>A0A9P0G5P7</accession>
<keyword evidence="2" id="KW-0813">Transport</keyword>
<gene>
    <name evidence="18" type="ORF">BEMITA_LOCUS10731</name>
</gene>
<protein>
    <recommendedName>
        <fullName evidence="17">VWFA domain-containing protein</fullName>
    </recommendedName>
</protein>
<keyword evidence="19" id="KW-1185">Reference proteome</keyword>
<reference evidence="18" key="1">
    <citation type="submission" date="2021-12" db="EMBL/GenBank/DDBJ databases">
        <authorList>
            <person name="King R."/>
        </authorList>
    </citation>
    <scope>NUCLEOTIDE SEQUENCE</scope>
</reference>
<dbReference type="FunFam" id="3.40.50.410:FF:000007">
    <property type="entry name" value="Calcium voltage-gated channel auxiliary subunit alpha2delta 3"/>
    <property type="match status" value="1"/>
</dbReference>
<dbReference type="InterPro" id="IPR002035">
    <property type="entry name" value="VWF_A"/>
</dbReference>
<dbReference type="InterPro" id="IPR036465">
    <property type="entry name" value="vWFA_dom_sf"/>
</dbReference>
<dbReference type="Gene3D" id="3.30.450.20">
    <property type="entry name" value="PAS domain"/>
    <property type="match status" value="1"/>
</dbReference>
<dbReference type="Pfam" id="PF08399">
    <property type="entry name" value="VWA_N"/>
    <property type="match status" value="1"/>
</dbReference>
<organism evidence="18 19">
    <name type="scientific">Bemisia tabaci</name>
    <name type="common">Sweetpotato whitefly</name>
    <name type="synonym">Aleurodes tabaci</name>
    <dbReference type="NCBI Taxonomy" id="7038"/>
    <lineage>
        <taxon>Eukaryota</taxon>
        <taxon>Metazoa</taxon>
        <taxon>Ecdysozoa</taxon>
        <taxon>Arthropoda</taxon>
        <taxon>Hexapoda</taxon>
        <taxon>Insecta</taxon>
        <taxon>Pterygota</taxon>
        <taxon>Neoptera</taxon>
        <taxon>Paraneoptera</taxon>
        <taxon>Hemiptera</taxon>
        <taxon>Sternorrhyncha</taxon>
        <taxon>Aleyrodoidea</taxon>
        <taxon>Aleyrodidae</taxon>
        <taxon>Aleyrodinae</taxon>
        <taxon>Bemisia</taxon>
    </lineage>
</organism>
<dbReference type="Pfam" id="PF00092">
    <property type="entry name" value="VWA"/>
    <property type="match status" value="1"/>
</dbReference>
<dbReference type="CDD" id="cd12912">
    <property type="entry name" value="PDC2_MCP_like"/>
    <property type="match status" value="1"/>
</dbReference>
<keyword evidence="15" id="KW-0407">Ion channel</keyword>
<evidence type="ECO:0000256" key="13">
    <source>
        <dbReference type="ARBA" id="ARBA00023157"/>
    </source>
</evidence>
<dbReference type="FunFam" id="3.30.450.20:FF:000057">
    <property type="entry name" value="Voltage-dependent calcium channel subunit alpha-2/delta-4"/>
    <property type="match status" value="1"/>
</dbReference>
<evidence type="ECO:0000256" key="9">
    <source>
        <dbReference type="ARBA" id="ARBA00022882"/>
    </source>
</evidence>
<evidence type="ECO:0000256" key="10">
    <source>
        <dbReference type="ARBA" id="ARBA00022989"/>
    </source>
</evidence>
<dbReference type="KEGG" id="btab:109036948"/>
<name>A0A9P0G5P7_BEMTA</name>
<dbReference type="Pfam" id="PF08473">
    <property type="entry name" value="VGCC_alpha2"/>
    <property type="match status" value="1"/>
</dbReference>
<dbReference type="GO" id="GO:0046872">
    <property type="term" value="F:metal ion binding"/>
    <property type="evidence" value="ECO:0007669"/>
    <property type="project" value="UniProtKB-KW"/>
</dbReference>
<dbReference type="Gene3D" id="3.40.50.410">
    <property type="entry name" value="von Willebrand factor, type A domain"/>
    <property type="match status" value="1"/>
</dbReference>
<evidence type="ECO:0000256" key="14">
    <source>
        <dbReference type="ARBA" id="ARBA00023180"/>
    </source>
</evidence>
<feature type="signal peptide" evidence="16">
    <location>
        <begin position="1"/>
        <end position="20"/>
    </location>
</feature>
<keyword evidence="14" id="KW-0325">Glycoprotein</keyword>
<keyword evidence="7 16" id="KW-0732">Signal</keyword>
<dbReference type="EMBL" id="OU963867">
    <property type="protein sequence ID" value="CAH0774371.1"/>
    <property type="molecule type" value="Genomic_DNA"/>
</dbReference>
<evidence type="ECO:0000256" key="6">
    <source>
        <dbReference type="ARBA" id="ARBA00022723"/>
    </source>
</evidence>
<evidence type="ECO:0000256" key="16">
    <source>
        <dbReference type="SAM" id="SignalP"/>
    </source>
</evidence>
<dbReference type="PROSITE" id="PS50234">
    <property type="entry name" value="VWFA"/>
    <property type="match status" value="1"/>
</dbReference>
<dbReference type="Proteomes" id="UP001152759">
    <property type="component" value="Chromosome 6"/>
</dbReference>
<evidence type="ECO:0000313" key="19">
    <source>
        <dbReference type="Proteomes" id="UP001152759"/>
    </source>
</evidence>
<evidence type="ECO:0000256" key="15">
    <source>
        <dbReference type="ARBA" id="ARBA00023303"/>
    </source>
</evidence>
<evidence type="ECO:0000256" key="5">
    <source>
        <dbReference type="ARBA" id="ARBA00022692"/>
    </source>
</evidence>
<dbReference type="InterPro" id="IPR013680">
    <property type="entry name" value="VDCC_a2/dsu"/>
</dbReference>
<dbReference type="SMART" id="SM00327">
    <property type="entry name" value="VWA"/>
    <property type="match status" value="1"/>
</dbReference>
<evidence type="ECO:0000256" key="8">
    <source>
        <dbReference type="ARBA" id="ARBA00022837"/>
    </source>
</evidence>
<comment type="subcellular location">
    <subcellularLocation>
        <location evidence="1">Membrane</location>
        <topology evidence="1">Single-pass type I membrane protein</topology>
    </subcellularLocation>
</comment>
<feature type="chain" id="PRO_5040493367" description="VWFA domain-containing protein" evidence="16">
    <location>
        <begin position="21"/>
        <end position="1211"/>
    </location>
</feature>
<dbReference type="InterPro" id="IPR051173">
    <property type="entry name" value="Ca_channel_alpha-2/delta"/>
</dbReference>
<evidence type="ECO:0000256" key="1">
    <source>
        <dbReference type="ARBA" id="ARBA00004479"/>
    </source>
</evidence>
<keyword evidence="5" id="KW-0812">Transmembrane</keyword>
<sequence length="1211" mass="137723">MLCKCLFLCLLAACTEITLQQDEDIPHHEVKNWALKFGVDLWEFGRQFTKLNEIQKKYHDFDVQISRKDGLILIRELAAEVKNMMDIKMNALMRIMDSAEQAALPQKFDSSSPKYFNSKDINSPKTGSSSFMEFNKHFDHSYVNTSFSVVIVPNKVKETDPKVLNSLKWSEHLDPVFVNNYEMDPGLSWQYFGSSSGFLRRFPAMKWPSEEYTTKDLDDFRTNLWFVNAATSPKDIVILLDTSKSMSGKTRDLAHATVRMILDTLGANDFVNIFKFSETTQEILPCYKDLLVQGTDENKNELKQALGSTGSSGVSNFTAAFVTAFEILHKYNRTRQGCQCNQAIMLISDGPSSNLKDVFQMYNFPHMPVRVFTYLVGKDTSNAKEMLWMACANKGYFEHIKDFDEIRERVLNYILVMARPMVMYQQDHPVSWTPAYPGGKANSLVNSLIEEGQLMTTVSTPVFDRRNYSVRTANLLGVVGTDVPIQQIKKLVPPYRLGVNGYSFIVNNNGHVLYHPELLTVPSKDLYMEKLKPRYSNVDLLEVELVDSEGNLFENNTLLFDLRHDMIDQKEGETEFKIKVHYNDMRRVTTRRHKYFYHPIEGTPFSLGLALPDGYGLFEVNGEREIKLDPANVTEYFKGKNWKVHPEWVYCEYNYANYMNFKSPEEQVLHFLTRTKQPGWKWMSLRPRAPQRDPGLSDVKKMEHDSYFCDKTLMQSLVLDALVTDGWERPSLSTLKEEKHPLATLMALLHRQGYQMFGVTLTFIATRSGLLRWQDHSKDQSESGQDQIFSENNRKAIDETWYKRAVDQHTIEPESFVFSVPFNARDDPKTLVTATHAVFVESKGHRAPAAVVGLQFQHSSLASHFKNITSTCTGAGTSCKKTCASEDLDCYVLDNNGFIILSEKPEHTGMFFGQADGTIMDSLVQDGIYKKMSVHDYQGACDDVRSSSKDSASMLTPLRSVIWLLEWIIGHVMVIAVHTHLIQIFDPHWSLAQEDSENPIYSEDYDSNSFEQYPDTNSNPDASLFDVIKSEEPPLLVNEKIEVDDYAEVVPPVIPSPPVVPVSRPNRSRNARPCHKKVDLYVLQPNRLNNSGLFNPLKGKLTNCHVTGCERPFSVQKIPHSNLILLVVDTLCPCGSKTLSIVAQEVIPGFDNTSTAPPCRRDSINIYRRRPEKCINYHPEEVMIEQCGGGSKAAVSLVLISMVAALPSYFS</sequence>
<keyword evidence="4" id="KW-0107">Calcium channel</keyword>
<evidence type="ECO:0000256" key="2">
    <source>
        <dbReference type="ARBA" id="ARBA00022448"/>
    </source>
</evidence>
<dbReference type="AlphaFoldDB" id="A0A9P0G5P7"/>
<keyword evidence="13" id="KW-1015">Disulfide bond</keyword>
<keyword evidence="11" id="KW-0406">Ion transport</keyword>
<evidence type="ECO:0000256" key="4">
    <source>
        <dbReference type="ARBA" id="ARBA00022673"/>
    </source>
</evidence>
<dbReference type="GO" id="GO:0005891">
    <property type="term" value="C:voltage-gated calcium channel complex"/>
    <property type="evidence" value="ECO:0007669"/>
    <property type="project" value="TreeGrafter"/>
</dbReference>
<keyword evidence="12" id="KW-0472">Membrane</keyword>
<evidence type="ECO:0000256" key="7">
    <source>
        <dbReference type="ARBA" id="ARBA00022729"/>
    </source>
</evidence>
<evidence type="ECO:0000256" key="3">
    <source>
        <dbReference type="ARBA" id="ARBA00022568"/>
    </source>
</evidence>
<evidence type="ECO:0000256" key="12">
    <source>
        <dbReference type="ARBA" id="ARBA00023136"/>
    </source>
</evidence>
<proteinExistence type="predicted"/>
<evidence type="ECO:0000313" key="18">
    <source>
        <dbReference type="EMBL" id="CAH0774371.1"/>
    </source>
</evidence>
<dbReference type="GO" id="GO:0005245">
    <property type="term" value="F:voltage-gated calcium channel activity"/>
    <property type="evidence" value="ECO:0007669"/>
    <property type="project" value="TreeGrafter"/>
</dbReference>
<dbReference type="PANTHER" id="PTHR10166">
    <property type="entry name" value="VOLTAGE-DEPENDENT CALCIUM CHANNEL SUBUNIT ALPHA-2/DELTA-RELATED"/>
    <property type="match status" value="1"/>
</dbReference>
<keyword evidence="3" id="KW-0109">Calcium transport</keyword>